<dbReference type="RefSeq" id="WP_122254322.1">
    <property type="nucleotide sequence ID" value="NZ_RDQL01000012.1"/>
</dbReference>
<evidence type="ECO:0000256" key="7">
    <source>
        <dbReference type="RuleBase" id="RU004473"/>
    </source>
</evidence>
<feature type="domain" description="NAD(P)-binding" evidence="8">
    <location>
        <begin position="3"/>
        <end position="323"/>
    </location>
</feature>
<keyword evidence="5" id="KW-0520">NAD</keyword>
<dbReference type="NCBIfam" id="TIGR01181">
    <property type="entry name" value="dTDP_gluc_dehyt"/>
    <property type="match status" value="1"/>
</dbReference>
<comment type="similarity">
    <text evidence="3 7">Belongs to the NAD(P)-dependent epimerase/dehydratase family. dTDP-glucose dehydratase subfamily.</text>
</comment>
<evidence type="ECO:0000256" key="4">
    <source>
        <dbReference type="ARBA" id="ARBA00011990"/>
    </source>
</evidence>
<keyword evidence="6 7" id="KW-0456">Lyase</keyword>
<dbReference type="InterPro" id="IPR016040">
    <property type="entry name" value="NAD(P)-bd_dom"/>
</dbReference>
<organism evidence="9 10">
    <name type="scientific">Allofranklinella schreckenbergeri</name>
    <dbReference type="NCBI Taxonomy" id="1076744"/>
    <lineage>
        <taxon>Bacteria</taxon>
        <taxon>Pseudomonadati</taxon>
        <taxon>Pseudomonadota</taxon>
        <taxon>Betaproteobacteria</taxon>
        <taxon>Burkholderiales</taxon>
        <taxon>Comamonadaceae</taxon>
        <taxon>Allofranklinella</taxon>
    </lineage>
</organism>
<keyword evidence="10" id="KW-1185">Reference proteome</keyword>
<comment type="catalytic activity">
    <reaction evidence="1 7">
        <text>dTDP-alpha-D-glucose = dTDP-4-dehydro-6-deoxy-alpha-D-glucose + H2O</text>
        <dbReference type="Rhea" id="RHEA:17221"/>
        <dbReference type="ChEBI" id="CHEBI:15377"/>
        <dbReference type="ChEBI" id="CHEBI:57477"/>
        <dbReference type="ChEBI" id="CHEBI:57649"/>
        <dbReference type="EC" id="4.2.1.46"/>
    </reaction>
</comment>
<dbReference type="GO" id="GO:0008460">
    <property type="term" value="F:dTDP-glucose 4,6-dehydratase activity"/>
    <property type="evidence" value="ECO:0007669"/>
    <property type="project" value="UniProtKB-EC"/>
</dbReference>
<dbReference type="InterPro" id="IPR005888">
    <property type="entry name" value="dTDP_Gluc_deHydtase"/>
</dbReference>
<comment type="cofactor">
    <cofactor evidence="2 7">
        <name>NAD(+)</name>
        <dbReference type="ChEBI" id="CHEBI:57540"/>
    </cofactor>
</comment>
<dbReference type="CDD" id="cd05246">
    <property type="entry name" value="dTDP_GD_SDR_e"/>
    <property type="match status" value="1"/>
</dbReference>
<protein>
    <recommendedName>
        <fullName evidence="4 7">dTDP-glucose 4,6-dehydratase</fullName>
        <ecNumber evidence="4 7">4.2.1.46</ecNumber>
    </recommendedName>
</protein>
<proteinExistence type="inferred from homology"/>
<dbReference type="SUPFAM" id="SSF51735">
    <property type="entry name" value="NAD(P)-binding Rossmann-fold domains"/>
    <property type="match status" value="1"/>
</dbReference>
<evidence type="ECO:0000313" key="10">
    <source>
        <dbReference type="Proteomes" id="UP000267035"/>
    </source>
</evidence>
<evidence type="ECO:0000256" key="3">
    <source>
        <dbReference type="ARBA" id="ARBA00008178"/>
    </source>
</evidence>
<dbReference type="AlphaFoldDB" id="A0A3M6Q6N6"/>
<dbReference type="Gene3D" id="3.40.50.720">
    <property type="entry name" value="NAD(P)-binding Rossmann-like Domain"/>
    <property type="match status" value="1"/>
</dbReference>
<dbReference type="EC" id="4.2.1.46" evidence="4 7"/>
<dbReference type="GO" id="GO:0009225">
    <property type="term" value="P:nucleotide-sugar metabolic process"/>
    <property type="evidence" value="ECO:0007669"/>
    <property type="project" value="InterPro"/>
</dbReference>
<evidence type="ECO:0000256" key="6">
    <source>
        <dbReference type="ARBA" id="ARBA00023239"/>
    </source>
</evidence>
<sequence>MILVTGGAGFIGANFVLDWLERVGEPVLTLDKLTYAGNLQNLASLEGDARHTFVRGDIADAALVADLLARHQPRAIVHFAAESHVDRSIHGPQAFLHTNITGTFTLLEAARAYWQGLPEPARQRFRFVHISTDEVYGSLAPDAPAFTERNPYEPNSPYSATKAASDHLVRAWHHTYGLPVLTTHCSNNYGPLHFPEKLIPLVITRALAGQPLPIYGDGQQIRDWLYVRDHCRAIRRVLEAGQPGQAYNIGGHNEIANIDIVRRICALLDALRPRSDGASYAEQITFVPDRPGHDRRYAIDASKIQRELGWQPAETFDTGIRKTVQWYLDNPAWVQGVQSGAYREWVAQQYPD</sequence>
<dbReference type="Gene3D" id="3.90.25.10">
    <property type="entry name" value="UDP-galactose 4-epimerase, domain 1"/>
    <property type="match status" value="1"/>
</dbReference>
<comment type="caution">
    <text evidence="9">The sequence shown here is derived from an EMBL/GenBank/DDBJ whole genome shotgun (WGS) entry which is preliminary data.</text>
</comment>
<evidence type="ECO:0000256" key="2">
    <source>
        <dbReference type="ARBA" id="ARBA00001911"/>
    </source>
</evidence>
<reference evidence="9 10" key="1">
    <citation type="submission" date="2018-10" db="EMBL/GenBank/DDBJ databases">
        <title>Comamonadaceae CDC group NO-1 genome sequencing and assembly.</title>
        <authorList>
            <person name="Bernier A.-M."/>
            <person name="Bernard K."/>
        </authorList>
    </citation>
    <scope>NUCLEOTIDE SEQUENCE [LARGE SCALE GENOMIC DNA]</scope>
    <source>
        <strain evidence="9 10">NML161473</strain>
    </source>
</reference>
<evidence type="ECO:0000313" key="9">
    <source>
        <dbReference type="EMBL" id="RMW98474.1"/>
    </source>
</evidence>
<gene>
    <name evidence="9" type="primary">rfbB</name>
    <name evidence="9" type="ORF">EBQ25_09285</name>
</gene>
<evidence type="ECO:0000256" key="1">
    <source>
        <dbReference type="ARBA" id="ARBA00001539"/>
    </source>
</evidence>
<dbReference type="InterPro" id="IPR036291">
    <property type="entry name" value="NAD(P)-bd_dom_sf"/>
</dbReference>
<name>A0A3M6Q6N6_9BURK</name>
<evidence type="ECO:0000256" key="5">
    <source>
        <dbReference type="ARBA" id="ARBA00023027"/>
    </source>
</evidence>
<accession>A0A3M6Q6N6</accession>
<dbReference type="Pfam" id="PF16363">
    <property type="entry name" value="GDP_Man_Dehyd"/>
    <property type="match status" value="1"/>
</dbReference>
<dbReference type="EMBL" id="RDQL01000012">
    <property type="protein sequence ID" value="RMW98474.1"/>
    <property type="molecule type" value="Genomic_DNA"/>
</dbReference>
<dbReference type="PANTHER" id="PTHR43000">
    <property type="entry name" value="DTDP-D-GLUCOSE 4,6-DEHYDRATASE-RELATED"/>
    <property type="match status" value="1"/>
</dbReference>
<evidence type="ECO:0000259" key="8">
    <source>
        <dbReference type="Pfam" id="PF16363"/>
    </source>
</evidence>
<dbReference type="Proteomes" id="UP000267035">
    <property type="component" value="Unassembled WGS sequence"/>
</dbReference>